<dbReference type="InterPro" id="IPR052909">
    <property type="entry name" value="Transposase_6_like"/>
</dbReference>
<evidence type="ECO:0000259" key="1">
    <source>
        <dbReference type="Pfam" id="PF13340"/>
    </source>
</evidence>
<reference evidence="2" key="1">
    <citation type="submission" date="2019-02" db="EMBL/GenBank/DDBJ databases">
        <authorList>
            <person name="Gruber-Vodicka R. H."/>
            <person name="Seah K. B. B."/>
        </authorList>
    </citation>
    <scope>NUCLEOTIDE SEQUENCE</scope>
    <source>
        <strain evidence="4">BECK_SA2B12</strain>
        <strain evidence="3">BECK_SA2B15</strain>
        <strain evidence="2">BECK_SA2B20</strain>
    </source>
</reference>
<dbReference type="InterPro" id="IPR025161">
    <property type="entry name" value="IS402-like_dom"/>
</dbReference>
<dbReference type="PANTHER" id="PTHR46637">
    <property type="entry name" value="TIS1421-TRANSPOSASE PROTEIN A"/>
    <property type="match status" value="1"/>
</dbReference>
<dbReference type="EMBL" id="CAADFI010000359">
    <property type="protein sequence ID" value="VFK03512.1"/>
    <property type="molecule type" value="Genomic_DNA"/>
</dbReference>
<proteinExistence type="predicted"/>
<evidence type="ECO:0000313" key="4">
    <source>
        <dbReference type="EMBL" id="VFK06984.1"/>
    </source>
</evidence>
<accession>A0A450VFB2</accession>
<protein>
    <submittedName>
        <fullName evidence="2">Transposase of IS4/5 family (DUF4096)</fullName>
    </submittedName>
</protein>
<dbReference type="PANTHER" id="PTHR46637:SF1">
    <property type="entry name" value="BLL5188 PROTEIN"/>
    <property type="match status" value="1"/>
</dbReference>
<dbReference type="AlphaFoldDB" id="A0A450VFB2"/>
<name>A0A450VFB2_9GAMM</name>
<sequence length="140" mass="16428">MPKDETCSKLRSIMLRHRIYDKENLRLVTEGILCRMRTGCPWRDLPEVFGYWNTVYKRFNDWSRKKKLIRIFKSLSEDIDLEWGGVDASIVKAHQHNSGGSEPQNQAIGKSKGSIRVKCGRLFNTLIFLRFSVRPLDLWK</sequence>
<feature type="domain" description="Insertion element IS402-like" evidence="1">
    <location>
        <begin position="20"/>
        <end position="71"/>
    </location>
</feature>
<gene>
    <name evidence="3" type="ORF">BECKH772A_GA0070896_103582</name>
    <name evidence="2" type="ORF">BECKH772B_GA0070898_103592</name>
    <name evidence="4" type="ORF">BECKH772C_GA0070978_103891</name>
</gene>
<dbReference type="Pfam" id="PF13340">
    <property type="entry name" value="DUF4096"/>
    <property type="match status" value="1"/>
</dbReference>
<organism evidence="2">
    <name type="scientific">Candidatus Kentrum eta</name>
    <dbReference type="NCBI Taxonomy" id="2126337"/>
    <lineage>
        <taxon>Bacteria</taxon>
        <taxon>Pseudomonadati</taxon>
        <taxon>Pseudomonadota</taxon>
        <taxon>Gammaproteobacteria</taxon>
        <taxon>Candidatus Kentrum</taxon>
    </lineage>
</organism>
<evidence type="ECO:0000313" key="2">
    <source>
        <dbReference type="EMBL" id="VFK03512.1"/>
    </source>
</evidence>
<dbReference type="EMBL" id="CAADFG010000358">
    <property type="protein sequence ID" value="VFK03850.1"/>
    <property type="molecule type" value="Genomic_DNA"/>
</dbReference>
<dbReference type="EMBL" id="CAADFJ010000389">
    <property type="protein sequence ID" value="VFK06984.1"/>
    <property type="molecule type" value="Genomic_DNA"/>
</dbReference>
<evidence type="ECO:0000313" key="3">
    <source>
        <dbReference type="EMBL" id="VFK03850.1"/>
    </source>
</evidence>